<evidence type="ECO:0000313" key="1">
    <source>
        <dbReference type="EMBL" id="ABA96715.1"/>
    </source>
</evidence>
<dbReference type="AlphaFoldDB" id="Q2QW20"/>
<protein>
    <submittedName>
        <fullName evidence="1">Uncharacterized protein</fullName>
    </submittedName>
</protein>
<reference evidence="1" key="2">
    <citation type="submission" date="2005-04" db="EMBL/GenBank/DDBJ databases">
        <authorList>
            <person name="Buell C.R."/>
            <person name="Wing R.A."/>
            <person name="McCombie W.A."/>
            <person name="Ouyang S."/>
        </authorList>
    </citation>
    <scope>NUCLEOTIDE SEQUENCE</scope>
</reference>
<sequence>MLMEGSRIIFGPFNILLLRLTYGLTAKT</sequence>
<dbReference type="EMBL" id="DP000011">
    <property type="protein sequence ID" value="ABA96715.1"/>
    <property type="molecule type" value="Genomic_DNA"/>
</dbReference>
<gene>
    <name evidence="1" type="ordered locus">LOC_Os12g10859</name>
</gene>
<organism evidence="1">
    <name type="scientific">Oryza sativa subsp. japonica</name>
    <name type="common">Rice</name>
    <dbReference type="NCBI Taxonomy" id="39947"/>
    <lineage>
        <taxon>Eukaryota</taxon>
        <taxon>Viridiplantae</taxon>
        <taxon>Streptophyta</taxon>
        <taxon>Embryophyta</taxon>
        <taxon>Tracheophyta</taxon>
        <taxon>Spermatophyta</taxon>
        <taxon>Magnoliopsida</taxon>
        <taxon>Liliopsida</taxon>
        <taxon>Poales</taxon>
        <taxon>Poaceae</taxon>
        <taxon>BOP clade</taxon>
        <taxon>Oryzoideae</taxon>
        <taxon>Oryzeae</taxon>
        <taxon>Oryzinae</taxon>
        <taxon>Oryza</taxon>
        <taxon>Oryza sativa</taxon>
    </lineage>
</organism>
<reference evidence="1" key="3">
    <citation type="submission" date="2006-01" db="EMBL/GenBank/DDBJ databases">
        <authorList>
            <person name="Buell R."/>
        </authorList>
    </citation>
    <scope>NUCLEOTIDE SEQUENCE</scope>
</reference>
<name>Q2QW20_ORYSJ</name>
<accession>Q2QW20</accession>
<proteinExistence type="predicted"/>
<reference evidence="1" key="1">
    <citation type="journal article" date="2005" name="BMC Biol.">
        <title>The sequence of rice chromosomes 11 and 12, rich in disease resistance genes and recent gene duplications.</title>
        <authorList>
            <consortium name="The rice chromosomes 11 and 12 sequencing consortia"/>
        </authorList>
    </citation>
    <scope>NUCLEOTIDE SEQUENCE [LARGE SCALE GENOMIC DNA]</scope>
</reference>